<accession>A0ACB9ZJ11</accession>
<dbReference type="Proteomes" id="UP000824380">
    <property type="component" value="Chromosome 3"/>
</dbReference>
<organism evidence="1 2">
    <name type="scientific">Venturia canescens</name>
    <dbReference type="NCBI Taxonomy" id="32260"/>
    <lineage>
        <taxon>Eukaryota</taxon>
        <taxon>Metazoa</taxon>
        <taxon>Ecdysozoa</taxon>
        <taxon>Arthropoda</taxon>
        <taxon>Hexapoda</taxon>
        <taxon>Insecta</taxon>
        <taxon>Pterygota</taxon>
        <taxon>Neoptera</taxon>
        <taxon>Endopterygota</taxon>
        <taxon>Hymenoptera</taxon>
        <taxon>Apocrita</taxon>
        <taxon>Ichneumonoidea</taxon>
        <taxon>Ichneumonidae</taxon>
        <taxon>Campopleginae</taxon>
        <taxon>Dusona group</taxon>
        <taxon>Venturia</taxon>
    </lineage>
</organism>
<evidence type="ECO:0000313" key="2">
    <source>
        <dbReference type="Proteomes" id="UP000824380"/>
    </source>
</evidence>
<protein>
    <submittedName>
        <fullName evidence="1">OrNVorf19-like</fullName>
    </submittedName>
</protein>
<dbReference type="EMBL" id="CM033499">
    <property type="protein sequence ID" value="KAI5630600.1"/>
    <property type="molecule type" value="Genomic_DNA"/>
</dbReference>
<sequence length="128" mass="14592">MDNMTDDRSTAKTEETEPEASVTSYENYIVVEPFVIHSESAALFIHYLVSLDLHKTHSKYLTRATRRRNIESDDTSGQATPENHVESRFVEVRQLDVRIHDAVYCAIAYRVVFGAGYRLPSITHNACD</sequence>
<evidence type="ECO:0000313" key="1">
    <source>
        <dbReference type="EMBL" id="KAI5630600.1"/>
    </source>
</evidence>
<name>A0ACB9ZJ11_9HYME</name>
<keyword evidence="2" id="KW-1185">Reference proteome</keyword>
<gene>
    <name evidence="1" type="ORF">KP791_000067</name>
</gene>
<reference evidence="1" key="1">
    <citation type="submission" date="2022-07" db="EMBL/GenBank/DDBJ databases">
        <title>Venturia canescens Genome.</title>
        <authorList>
            <person name="Burke G.R."/>
            <person name="Simmonds T.J."/>
            <person name="Geib S.M."/>
        </authorList>
    </citation>
    <scope>NUCLEOTIDE SEQUENCE</scope>
    <source>
        <strain evidence="1">UGA</strain>
    </source>
</reference>
<proteinExistence type="predicted"/>
<comment type="caution">
    <text evidence="1">The sequence shown here is derived from an EMBL/GenBank/DDBJ whole genome shotgun (WGS) entry which is preliminary data.</text>
</comment>